<reference evidence="3" key="3">
    <citation type="submission" date="2025-09" db="UniProtKB">
        <authorList>
            <consortium name="Ensembl"/>
        </authorList>
    </citation>
    <scope>IDENTIFICATION</scope>
</reference>
<accession>A0A7N4V7C2</accession>
<protein>
    <recommendedName>
        <fullName evidence="5">Cornifelin</fullName>
    </recommendedName>
</protein>
<sequence length="242" mass="26269">CPNILRFCKRVIPHPEPGPEEAGALAGPRADPAPPKPPCATLPGQRTKFKRPLVATADRSNLKPLESFPCIEAFPSSQIFQDESLRSFFPDLGSSRTLHSDPSPKLCQLELCPRRTCPSQEIIVGRQPLSVASLGSEGDLRSLSGVHLQPPNKWNRALFDLDDTNLCVNGALFPCLLACYVAHTQGECCCLPYLPGALVAMRTSLRTSQGIQGSIAEDWLVMCCCPVCGLCQMARQQDNPST</sequence>
<feature type="compositionally biased region" description="Pro residues" evidence="2">
    <location>
        <begin position="31"/>
        <end position="40"/>
    </location>
</feature>
<dbReference type="Ensembl" id="ENSSHAT00000048976.1">
    <property type="protein sequence ID" value="ENSSHAP00000044742.1"/>
    <property type="gene ID" value="ENSSHAG00000022230.1"/>
</dbReference>
<proteinExistence type="inferred from homology"/>
<dbReference type="NCBIfam" id="TIGR01571">
    <property type="entry name" value="A_thal_Cys_rich"/>
    <property type="match status" value="1"/>
</dbReference>
<keyword evidence="4" id="KW-1185">Reference proteome</keyword>
<dbReference type="PANTHER" id="PTHR15907">
    <property type="entry name" value="DUF614 FAMILY PROTEIN-RELATED"/>
    <property type="match status" value="1"/>
</dbReference>
<dbReference type="InParanoid" id="A0A7N4V7C2"/>
<evidence type="ECO:0000313" key="3">
    <source>
        <dbReference type="Ensembl" id="ENSSHAP00000044742.1"/>
    </source>
</evidence>
<evidence type="ECO:0000256" key="1">
    <source>
        <dbReference type="ARBA" id="ARBA00009024"/>
    </source>
</evidence>
<evidence type="ECO:0000313" key="4">
    <source>
        <dbReference type="Proteomes" id="UP000007648"/>
    </source>
</evidence>
<dbReference type="GeneTree" id="ENSGT01140000282901"/>
<feature type="region of interest" description="Disordered" evidence="2">
    <location>
        <begin position="16"/>
        <end position="47"/>
    </location>
</feature>
<dbReference type="InterPro" id="IPR006461">
    <property type="entry name" value="PLAC_motif_containing"/>
</dbReference>
<comment type="similarity">
    <text evidence="1">Belongs to the cornifelin family.</text>
</comment>
<dbReference type="AlphaFoldDB" id="A0A7N4V7C2"/>
<evidence type="ECO:0008006" key="5">
    <source>
        <dbReference type="Google" id="ProtNLM"/>
    </source>
</evidence>
<evidence type="ECO:0000256" key="2">
    <source>
        <dbReference type="SAM" id="MobiDB-lite"/>
    </source>
</evidence>
<reference evidence="3" key="2">
    <citation type="submission" date="2025-08" db="UniProtKB">
        <authorList>
            <consortium name="Ensembl"/>
        </authorList>
    </citation>
    <scope>IDENTIFICATION</scope>
</reference>
<dbReference type="Proteomes" id="UP000007648">
    <property type="component" value="Unassembled WGS sequence"/>
</dbReference>
<organism evidence="3 4">
    <name type="scientific">Sarcophilus harrisii</name>
    <name type="common">Tasmanian devil</name>
    <name type="synonym">Sarcophilus laniarius</name>
    <dbReference type="NCBI Taxonomy" id="9305"/>
    <lineage>
        <taxon>Eukaryota</taxon>
        <taxon>Metazoa</taxon>
        <taxon>Chordata</taxon>
        <taxon>Craniata</taxon>
        <taxon>Vertebrata</taxon>
        <taxon>Euteleostomi</taxon>
        <taxon>Mammalia</taxon>
        <taxon>Metatheria</taxon>
        <taxon>Dasyuromorphia</taxon>
        <taxon>Dasyuridae</taxon>
        <taxon>Sarcophilus</taxon>
    </lineage>
</organism>
<reference evidence="3 4" key="1">
    <citation type="journal article" date="2011" name="Proc. Natl. Acad. Sci. U.S.A.">
        <title>Genetic diversity and population structure of the endangered marsupial Sarcophilus harrisii (Tasmanian devil).</title>
        <authorList>
            <person name="Miller W."/>
            <person name="Hayes V.M."/>
            <person name="Ratan A."/>
            <person name="Petersen D.C."/>
            <person name="Wittekindt N.E."/>
            <person name="Miller J."/>
            <person name="Walenz B."/>
            <person name="Knight J."/>
            <person name="Qi J."/>
            <person name="Zhao F."/>
            <person name="Wang Q."/>
            <person name="Bedoya-Reina O.C."/>
            <person name="Katiyar N."/>
            <person name="Tomsho L.P."/>
            <person name="Kasson L.M."/>
            <person name="Hardie R.A."/>
            <person name="Woodbridge P."/>
            <person name="Tindall E.A."/>
            <person name="Bertelsen M.F."/>
            <person name="Dixon D."/>
            <person name="Pyecroft S."/>
            <person name="Helgen K.M."/>
            <person name="Lesk A.M."/>
            <person name="Pringle T.H."/>
            <person name="Patterson N."/>
            <person name="Zhang Y."/>
            <person name="Kreiss A."/>
            <person name="Woods G.M."/>
            <person name="Jones M.E."/>
            <person name="Schuster S.C."/>
        </authorList>
    </citation>
    <scope>NUCLEOTIDE SEQUENCE [LARGE SCALE GENOMIC DNA]</scope>
</reference>
<dbReference type="Pfam" id="PF04749">
    <property type="entry name" value="PLAC8"/>
    <property type="match status" value="1"/>
</dbReference>
<name>A0A7N4V7C2_SARHA</name>
<feature type="compositionally biased region" description="Low complexity" evidence="2">
    <location>
        <begin position="20"/>
        <end position="30"/>
    </location>
</feature>